<protein>
    <submittedName>
        <fullName evidence="1">Uncharacterized protein</fullName>
    </submittedName>
</protein>
<sequence>MPGSASDYLENALINATLRGAAFPTPSSLYLALFTADPTDANVVANEETGQWYVRQDLAGGGPINSAFTAPSNGVTSNAKVVTFAPVTDAQTTITHYGIYDASSGGNLLIHGPMTTAKTLLIDDVLSFAIGALQIAAT</sequence>
<proteinExistence type="predicted"/>
<dbReference type="RefSeq" id="WP_091821223.1">
    <property type="nucleotide sequence ID" value="NZ_FNRJ01000001.1"/>
</dbReference>
<dbReference type="EMBL" id="FNRJ01000001">
    <property type="protein sequence ID" value="SDZ94478.1"/>
    <property type="molecule type" value="Genomic_DNA"/>
</dbReference>
<organism evidence="1 2">
    <name type="scientific">Marinobacterium iners DSM 11526</name>
    <dbReference type="NCBI Taxonomy" id="1122198"/>
    <lineage>
        <taxon>Bacteria</taxon>
        <taxon>Pseudomonadati</taxon>
        <taxon>Pseudomonadota</taxon>
        <taxon>Gammaproteobacteria</taxon>
        <taxon>Oceanospirillales</taxon>
        <taxon>Oceanospirillaceae</taxon>
        <taxon>Marinobacterium</taxon>
    </lineage>
</organism>
<dbReference type="AlphaFoldDB" id="A0A1H3X7D2"/>
<evidence type="ECO:0000313" key="1">
    <source>
        <dbReference type="EMBL" id="SDZ94478.1"/>
    </source>
</evidence>
<reference evidence="2" key="1">
    <citation type="submission" date="2016-10" db="EMBL/GenBank/DDBJ databases">
        <authorList>
            <person name="Varghese N."/>
            <person name="Submissions S."/>
        </authorList>
    </citation>
    <scope>NUCLEOTIDE SEQUENCE [LARGE SCALE GENOMIC DNA]</scope>
    <source>
        <strain evidence="2">DSM 11526</strain>
    </source>
</reference>
<accession>A0A1H3X7D2</accession>
<name>A0A1H3X7D2_9GAMM</name>
<dbReference type="OrthoDB" id="6171543at2"/>
<dbReference type="Proteomes" id="UP000242469">
    <property type="component" value="Unassembled WGS sequence"/>
</dbReference>
<dbReference type="STRING" id="1122198.SAMN02745729_10143"/>
<dbReference type="InterPro" id="IPR056908">
    <property type="entry name" value="Gp80-like"/>
</dbReference>
<dbReference type="Pfam" id="PF23140">
    <property type="entry name" value="Gp80"/>
    <property type="match status" value="1"/>
</dbReference>
<keyword evidence="2" id="KW-1185">Reference proteome</keyword>
<gene>
    <name evidence="1" type="ORF">SAMN02745729_10143</name>
</gene>
<evidence type="ECO:0000313" key="2">
    <source>
        <dbReference type="Proteomes" id="UP000242469"/>
    </source>
</evidence>